<reference evidence="2 3" key="1">
    <citation type="submission" date="2019-03" db="EMBL/GenBank/DDBJ databases">
        <title>Deep-cultivation of Planctomycetes and their phenomic and genomic characterization uncovers novel biology.</title>
        <authorList>
            <person name="Wiegand S."/>
            <person name="Jogler M."/>
            <person name="Boedeker C."/>
            <person name="Pinto D."/>
            <person name="Vollmers J."/>
            <person name="Rivas-Marin E."/>
            <person name="Kohn T."/>
            <person name="Peeters S.H."/>
            <person name="Heuer A."/>
            <person name="Rast P."/>
            <person name="Oberbeckmann S."/>
            <person name="Bunk B."/>
            <person name="Jeske O."/>
            <person name="Meyerdierks A."/>
            <person name="Storesund J.E."/>
            <person name="Kallscheuer N."/>
            <person name="Luecker S."/>
            <person name="Lage O.M."/>
            <person name="Pohl T."/>
            <person name="Merkel B.J."/>
            <person name="Hornburger P."/>
            <person name="Mueller R.-W."/>
            <person name="Bruemmer F."/>
            <person name="Labrenz M."/>
            <person name="Spormann A.M."/>
            <person name="Op den Camp H."/>
            <person name="Overmann J."/>
            <person name="Amann R."/>
            <person name="Jetten M.S.M."/>
            <person name="Mascher T."/>
            <person name="Medema M.H."/>
            <person name="Devos D.P."/>
            <person name="Kaster A.-K."/>
            <person name="Ovreas L."/>
            <person name="Rohde M."/>
            <person name="Galperin M.Y."/>
            <person name="Jogler C."/>
        </authorList>
    </citation>
    <scope>NUCLEOTIDE SEQUENCE [LARGE SCALE GENOMIC DNA]</scope>
    <source>
        <strain evidence="2 3">Enr17</strain>
    </source>
</reference>
<dbReference type="Pfam" id="PF00174">
    <property type="entry name" value="Oxidored_molyb"/>
    <property type="match status" value="1"/>
</dbReference>
<organism evidence="2 3">
    <name type="scientific">Gimesia fumaroli</name>
    <dbReference type="NCBI Taxonomy" id="2527976"/>
    <lineage>
        <taxon>Bacteria</taxon>
        <taxon>Pseudomonadati</taxon>
        <taxon>Planctomycetota</taxon>
        <taxon>Planctomycetia</taxon>
        <taxon>Planctomycetales</taxon>
        <taxon>Planctomycetaceae</taxon>
        <taxon>Gimesia</taxon>
    </lineage>
</organism>
<dbReference type="InterPro" id="IPR000572">
    <property type="entry name" value="OxRdtase_Mopterin-bd_dom"/>
</dbReference>
<evidence type="ECO:0000259" key="1">
    <source>
        <dbReference type="Pfam" id="PF00174"/>
    </source>
</evidence>
<sequence length="355" mass="40744">MLLSGLNTVPRYDDLQRELLMNHLNRKIWDVPENEHTPEAVFQNRKAHRREFLKLMGYGLGIAGFADLLSGCEQATQEEIEKAGAVEPLPDALQGVYPAPRNEAFKYGRPETKEIEAVEFTNFYEFTGPTSKESWKYVGKFETSPWAVTIEGECAKPRTFDIDDLYKEMKFEERDYRHRCVETWAMCVPWTGFPLASLLKLVEPKTTAKFVAFETFDKPKQAPYMESSGTGTWPWPYTEGLSIEEAMNDLTFIATGLYGKPLLKQNGAPIRLVVPWKYGFKSGKSIVKIKLTSEQPKTFWNTINPNEYGFVANVNPDVSHPRWSQRTEWMLGTEKRYDTKIYNGYGEYVGGLYNS</sequence>
<dbReference type="SUPFAM" id="SSF56524">
    <property type="entry name" value="Oxidoreductase molybdopterin-binding domain"/>
    <property type="match status" value="1"/>
</dbReference>
<dbReference type="NCBIfam" id="NF003767">
    <property type="entry name" value="PRK05363.1"/>
    <property type="match status" value="1"/>
</dbReference>
<dbReference type="InterPro" id="IPR036374">
    <property type="entry name" value="OxRdtase_Mopterin-bd_sf"/>
</dbReference>
<evidence type="ECO:0000313" key="2">
    <source>
        <dbReference type="EMBL" id="QDV49281.1"/>
    </source>
</evidence>
<dbReference type="AlphaFoldDB" id="A0A518I848"/>
<dbReference type="KEGG" id="gfm:Enr17x_12980"/>
<proteinExistence type="predicted"/>
<accession>A0A518I848</accession>
<dbReference type="Gene3D" id="3.90.420.10">
    <property type="entry name" value="Oxidoreductase, molybdopterin-binding domain"/>
    <property type="match status" value="1"/>
</dbReference>
<keyword evidence="3" id="KW-1185">Reference proteome</keyword>
<protein>
    <submittedName>
        <fullName evidence="2">Sulfoxide reductase catalytic subunit YedY</fullName>
        <ecNumber evidence="2">1.8.-.-</ecNumber>
    </submittedName>
</protein>
<gene>
    <name evidence="2" type="primary">yedY_1</name>
    <name evidence="2" type="ORF">Enr17x_12980</name>
</gene>
<dbReference type="PANTHER" id="PTHR43032">
    <property type="entry name" value="PROTEIN-METHIONINE-SULFOXIDE REDUCTASE"/>
    <property type="match status" value="1"/>
</dbReference>
<dbReference type="EC" id="1.8.-.-" evidence="2"/>
<dbReference type="GO" id="GO:0016491">
    <property type="term" value="F:oxidoreductase activity"/>
    <property type="evidence" value="ECO:0007669"/>
    <property type="project" value="UniProtKB-KW"/>
</dbReference>
<dbReference type="EMBL" id="CP037452">
    <property type="protein sequence ID" value="QDV49281.1"/>
    <property type="molecule type" value="Genomic_DNA"/>
</dbReference>
<keyword evidence="2" id="KW-0560">Oxidoreductase</keyword>
<name>A0A518I848_9PLAN</name>
<feature type="domain" description="Oxidoreductase molybdopterin-binding" evidence="1">
    <location>
        <begin position="141"/>
        <end position="300"/>
    </location>
</feature>
<dbReference type="Proteomes" id="UP000318313">
    <property type="component" value="Chromosome"/>
</dbReference>
<evidence type="ECO:0000313" key="3">
    <source>
        <dbReference type="Proteomes" id="UP000318313"/>
    </source>
</evidence>
<dbReference type="PANTHER" id="PTHR43032:SF3">
    <property type="entry name" value="PROTEIN-METHIONINE-SULFOXIDE REDUCTASE CATALYTIC SUBUNIT MSRP"/>
    <property type="match status" value="1"/>
</dbReference>